<sequence>MKNIENKVVLITGASSGIGAETAKLLAKDGAKVMLAARRADRLKELTDEINQNGGTAAYRATDVTDHGEVAALVQYTLEKFHRIDVLFANAGLMPLSYMRDNKFNEWDQMIDVNLKGLLYAVGEIVPIMEKQGSGQIIATDSIAGHKVFPGNAVYCGTKFAVRAVMNGLRAEEGPSKNIRVTMISPGDVDTELYTTTTDETMKQNIRQSETDRGLVSKDVANAVAYAISQPGNVVIDEVIMQSIKQQG</sequence>
<evidence type="ECO:0000313" key="3">
    <source>
        <dbReference type="EMBL" id="KRN28589.1"/>
    </source>
</evidence>
<dbReference type="PANTHER" id="PTHR43115">
    <property type="entry name" value="DEHYDROGENASE/REDUCTASE SDR FAMILY MEMBER 11"/>
    <property type="match status" value="1"/>
</dbReference>
<dbReference type="Proteomes" id="UP000051645">
    <property type="component" value="Unassembled WGS sequence"/>
</dbReference>
<evidence type="ECO:0000313" key="5">
    <source>
        <dbReference type="Proteomes" id="UP000051645"/>
    </source>
</evidence>
<organism evidence="3 6">
    <name type="scientific">Lactobacillus selangorensis</name>
    <dbReference type="NCBI Taxonomy" id="81857"/>
    <lineage>
        <taxon>Bacteria</taxon>
        <taxon>Bacillati</taxon>
        <taxon>Bacillota</taxon>
        <taxon>Bacilli</taxon>
        <taxon>Lactobacillales</taxon>
        <taxon>Lactobacillaceae</taxon>
        <taxon>Lactobacillus</taxon>
    </lineage>
</organism>
<evidence type="ECO:0000313" key="4">
    <source>
        <dbReference type="EMBL" id="KRN33001.1"/>
    </source>
</evidence>
<dbReference type="InterPro" id="IPR020904">
    <property type="entry name" value="Sc_DH/Rdtase_CS"/>
</dbReference>
<protein>
    <submittedName>
        <fullName evidence="3">Short-chain dehydrogenase reductase SDR</fullName>
    </submittedName>
</protein>
<dbReference type="SUPFAM" id="SSF51735">
    <property type="entry name" value="NAD(P)-binding Rossmann-fold domains"/>
    <property type="match status" value="1"/>
</dbReference>
<dbReference type="AlphaFoldDB" id="A0A0R2FUS3"/>
<evidence type="ECO:0000313" key="6">
    <source>
        <dbReference type="Proteomes" id="UP000051751"/>
    </source>
</evidence>
<comment type="similarity">
    <text evidence="1">Belongs to the short-chain dehydrogenases/reductases (SDR) family.</text>
</comment>
<comment type="caution">
    <text evidence="3">The sequence shown here is derived from an EMBL/GenBank/DDBJ whole genome shotgun (WGS) entry which is preliminary data.</text>
</comment>
<dbReference type="PROSITE" id="PS00061">
    <property type="entry name" value="ADH_SHORT"/>
    <property type="match status" value="1"/>
</dbReference>
<dbReference type="InterPro" id="IPR036291">
    <property type="entry name" value="NAD(P)-bd_dom_sf"/>
</dbReference>
<dbReference type="Gene3D" id="3.40.50.720">
    <property type="entry name" value="NAD(P)-binding Rossmann-like Domain"/>
    <property type="match status" value="1"/>
</dbReference>
<proteinExistence type="inferred from homology"/>
<dbReference type="STRING" id="81857.IV38_GL000788"/>
<keyword evidence="2" id="KW-0560">Oxidoreductase</keyword>
<accession>A0A0R2FUS3</accession>
<dbReference type="RefSeq" id="WP_057769224.1">
    <property type="nucleotide sequence ID" value="NZ_JQAT01000002.1"/>
</dbReference>
<dbReference type="Pfam" id="PF00106">
    <property type="entry name" value="adh_short"/>
    <property type="match status" value="1"/>
</dbReference>
<dbReference type="GO" id="GO:0016616">
    <property type="term" value="F:oxidoreductase activity, acting on the CH-OH group of donors, NAD or NADP as acceptor"/>
    <property type="evidence" value="ECO:0007669"/>
    <property type="project" value="UniProtKB-ARBA"/>
</dbReference>
<dbReference type="EMBL" id="JQAT01000002">
    <property type="protein sequence ID" value="KRN28589.1"/>
    <property type="molecule type" value="Genomic_DNA"/>
</dbReference>
<dbReference type="OrthoDB" id="9775296at2"/>
<evidence type="ECO:0000256" key="2">
    <source>
        <dbReference type="ARBA" id="ARBA00023002"/>
    </source>
</evidence>
<dbReference type="PATRIC" id="fig|81857.3.peg.790"/>
<gene>
    <name evidence="3" type="ORF">IV38_GL000788</name>
    <name evidence="4" type="ORF">IV40_GL001065</name>
</gene>
<dbReference type="PANTHER" id="PTHR43115:SF4">
    <property type="entry name" value="DEHYDROGENASE_REDUCTASE SDR FAMILY MEMBER 11"/>
    <property type="match status" value="1"/>
</dbReference>
<dbReference type="PRINTS" id="PR00081">
    <property type="entry name" value="GDHRDH"/>
</dbReference>
<dbReference type="InterPro" id="IPR002347">
    <property type="entry name" value="SDR_fam"/>
</dbReference>
<reference evidence="5 6" key="1">
    <citation type="journal article" date="2015" name="Genome Announc.">
        <title>Expanding the biotechnology potential of lactobacilli through comparative genomics of 213 strains and associated genera.</title>
        <authorList>
            <person name="Sun Z."/>
            <person name="Harris H.M."/>
            <person name="McCann A."/>
            <person name="Guo C."/>
            <person name="Argimon S."/>
            <person name="Zhang W."/>
            <person name="Yang X."/>
            <person name="Jeffery I.B."/>
            <person name="Cooney J.C."/>
            <person name="Kagawa T.F."/>
            <person name="Liu W."/>
            <person name="Song Y."/>
            <person name="Salvetti E."/>
            <person name="Wrobel A."/>
            <person name="Rasinkangas P."/>
            <person name="Parkhill J."/>
            <person name="Rea M.C."/>
            <person name="O'Sullivan O."/>
            <person name="Ritari J."/>
            <person name="Douillard F.P."/>
            <person name="Paul Ross R."/>
            <person name="Yang R."/>
            <person name="Briner A.E."/>
            <person name="Felis G.E."/>
            <person name="de Vos W.M."/>
            <person name="Barrangou R."/>
            <person name="Klaenhammer T.R."/>
            <person name="Caufield P.W."/>
            <person name="Cui Y."/>
            <person name="Zhang H."/>
            <person name="O'Toole P.W."/>
        </authorList>
    </citation>
    <scope>NUCLEOTIDE SEQUENCE [LARGE SCALE GENOMIC DNA]</scope>
    <source>
        <strain evidence="3 6">ATCC BAA-66</strain>
        <strain evidence="4 5">DSM 13344</strain>
    </source>
</reference>
<dbReference type="FunFam" id="3.40.50.720:FF:000047">
    <property type="entry name" value="NADP-dependent L-serine/L-allo-threonine dehydrogenase"/>
    <property type="match status" value="1"/>
</dbReference>
<dbReference type="CDD" id="cd05233">
    <property type="entry name" value="SDR_c"/>
    <property type="match status" value="1"/>
</dbReference>
<dbReference type="EMBL" id="JQAZ01000002">
    <property type="protein sequence ID" value="KRN33001.1"/>
    <property type="molecule type" value="Genomic_DNA"/>
</dbReference>
<evidence type="ECO:0000256" key="1">
    <source>
        <dbReference type="ARBA" id="ARBA00006484"/>
    </source>
</evidence>
<keyword evidence="5" id="KW-1185">Reference proteome</keyword>
<name>A0A0R2FUS3_9LACO</name>
<dbReference type="Proteomes" id="UP000051751">
    <property type="component" value="Unassembled WGS sequence"/>
</dbReference>